<organism evidence="2 3">
    <name type="scientific">Xylaria hypoxylon</name>
    <dbReference type="NCBI Taxonomy" id="37992"/>
    <lineage>
        <taxon>Eukaryota</taxon>
        <taxon>Fungi</taxon>
        <taxon>Dikarya</taxon>
        <taxon>Ascomycota</taxon>
        <taxon>Pezizomycotina</taxon>
        <taxon>Sordariomycetes</taxon>
        <taxon>Xylariomycetidae</taxon>
        <taxon>Xylariales</taxon>
        <taxon>Xylariaceae</taxon>
        <taxon>Xylaria</taxon>
    </lineage>
</organism>
<dbReference type="STRING" id="37992.A0A4Z0Y5S8"/>
<dbReference type="CDD" id="cd09917">
    <property type="entry name" value="F-box_SF"/>
    <property type="match status" value="1"/>
</dbReference>
<sequence>MKHSLEGLPVELVGHIVTLLDCRDILSLRLTSRTLSSKLSQNFLARFFAYKHVELARGPLVNMADMTSQGRPGRLLQHCTIIGVAGNDMSNTPNFDEDVRLLTKAFMNLKQHSPSARLASLRLSVIVRSQHSDDGTLEPNAGPSRRDIWAIALRTFDVAITALQKSQLPVDEHLDMFGGILGCSLAFNTLLSLNRRFASTPIFSSLKKLTVSLSSPCIDQKERTPDAAVIIPDRSSQMMHGTLLLQGLLEMLGLMPGLEGLDIHWYNIGIEESTTDAGPTIHLNESRHSILACLETCNLRGLYVNESDLLRFIKAVHPEALIITDVCLVLGTWTSIFQYLTSSGSPVTYYHLDDVREGHNLVHFDVPGESKFPYLGVTMGPSTLTRRINEVKDMIRFGMTSRRPLGSGQRMRWRNSKILEFGPSKD</sequence>
<dbReference type="OrthoDB" id="3886018at2759"/>
<keyword evidence="3" id="KW-1185">Reference proteome</keyword>
<dbReference type="Proteomes" id="UP000297716">
    <property type="component" value="Unassembled WGS sequence"/>
</dbReference>
<gene>
    <name evidence="2" type="ORF">E0Z10_g10547</name>
</gene>
<name>A0A4Z0Y5S8_9PEZI</name>
<accession>A0A4Z0Y5S8</accession>
<dbReference type="SUPFAM" id="SSF81383">
    <property type="entry name" value="F-box domain"/>
    <property type="match status" value="1"/>
</dbReference>
<evidence type="ECO:0000313" key="3">
    <source>
        <dbReference type="Proteomes" id="UP000297716"/>
    </source>
</evidence>
<evidence type="ECO:0000259" key="1">
    <source>
        <dbReference type="PROSITE" id="PS50181"/>
    </source>
</evidence>
<dbReference type="EMBL" id="SKBN01000430">
    <property type="protein sequence ID" value="TGJ78217.1"/>
    <property type="molecule type" value="Genomic_DNA"/>
</dbReference>
<reference evidence="2 3" key="1">
    <citation type="submission" date="2019-03" db="EMBL/GenBank/DDBJ databases">
        <title>Draft genome sequence of Xylaria hypoxylon DSM 108379, a ubiquitous saprotrophic-parasitic fungi on hardwood.</title>
        <authorList>
            <person name="Buettner E."/>
            <person name="Leonhardt S."/>
            <person name="Gebauer A.M."/>
            <person name="Liers C."/>
            <person name="Hofrichter M."/>
            <person name="Kellner H."/>
        </authorList>
    </citation>
    <scope>NUCLEOTIDE SEQUENCE [LARGE SCALE GENOMIC DNA]</scope>
    <source>
        <strain evidence="2 3">DSM 108379</strain>
    </source>
</reference>
<dbReference type="Pfam" id="PF00646">
    <property type="entry name" value="F-box"/>
    <property type="match status" value="1"/>
</dbReference>
<comment type="caution">
    <text evidence="2">The sequence shown here is derived from an EMBL/GenBank/DDBJ whole genome shotgun (WGS) entry which is preliminary data.</text>
</comment>
<dbReference type="AlphaFoldDB" id="A0A4Z0Y5S8"/>
<feature type="domain" description="F-box" evidence="1">
    <location>
        <begin position="2"/>
        <end position="53"/>
    </location>
</feature>
<dbReference type="InterPro" id="IPR036047">
    <property type="entry name" value="F-box-like_dom_sf"/>
</dbReference>
<dbReference type="SMART" id="SM00256">
    <property type="entry name" value="FBOX"/>
    <property type="match status" value="1"/>
</dbReference>
<dbReference type="PROSITE" id="PS50181">
    <property type="entry name" value="FBOX"/>
    <property type="match status" value="1"/>
</dbReference>
<protein>
    <recommendedName>
        <fullName evidence="1">F-box domain-containing protein</fullName>
    </recommendedName>
</protein>
<evidence type="ECO:0000313" key="2">
    <source>
        <dbReference type="EMBL" id="TGJ78217.1"/>
    </source>
</evidence>
<dbReference type="InterPro" id="IPR001810">
    <property type="entry name" value="F-box_dom"/>
</dbReference>
<proteinExistence type="predicted"/>